<evidence type="ECO:0000313" key="2">
    <source>
        <dbReference type="EMBL" id="GBF44531.1"/>
    </source>
</evidence>
<evidence type="ECO:0000313" key="3">
    <source>
        <dbReference type="Proteomes" id="UP000245206"/>
    </source>
</evidence>
<comment type="caution">
    <text evidence="2">The sequence shown here is derived from an EMBL/GenBank/DDBJ whole genome shotgun (WGS) entry which is preliminary data.</text>
</comment>
<keyword evidence="3" id="KW-1185">Reference proteome</keyword>
<feature type="coiled-coil region" evidence="1">
    <location>
        <begin position="180"/>
        <end position="214"/>
    </location>
</feature>
<proteinExistence type="predicted"/>
<protein>
    <recommendedName>
        <fullName evidence="4">PF13338 domain protein</fullName>
    </recommendedName>
</protein>
<evidence type="ECO:0008006" key="4">
    <source>
        <dbReference type="Google" id="ProtNLM"/>
    </source>
</evidence>
<dbReference type="Proteomes" id="UP000245206">
    <property type="component" value="Unassembled WGS sequence"/>
</dbReference>
<keyword evidence="1" id="KW-0175">Coiled coil</keyword>
<gene>
    <name evidence="2" type="ORF">LPTSP2_38340</name>
</gene>
<dbReference type="AlphaFoldDB" id="A0A2P2DIY2"/>
<reference evidence="3" key="1">
    <citation type="journal article" date="2019" name="Microbiol. Immunol.">
        <title>Molecular and phenotypic characterization of Leptospira johnsonii sp. nov., Leptospira ellinghausenii sp. nov. and Leptospira ryugenii sp. nov. isolated from soil and water in Japan.</title>
        <authorList>
            <person name="Masuzawa T."/>
            <person name="Saito M."/>
            <person name="Nakao R."/>
            <person name="Nikaido Y."/>
            <person name="Matsumoto M."/>
            <person name="Ogawa M."/>
            <person name="Yokoyama M."/>
            <person name="Hidaka Y."/>
            <person name="Tomita J."/>
            <person name="Sakakibara K."/>
            <person name="Suzuki K."/>
            <person name="Yasuda S."/>
            <person name="Sato H."/>
            <person name="Yamaguchi M."/>
            <person name="Yoshida S.I."/>
            <person name="Koizumi N."/>
            <person name="Kawamura Y."/>
        </authorList>
    </citation>
    <scope>NUCLEOTIDE SEQUENCE [LARGE SCALE GENOMIC DNA]</scope>
    <source>
        <strain evidence="3">E18</strain>
    </source>
</reference>
<name>A0A2P2DIY2_9LEPT</name>
<evidence type="ECO:0000256" key="1">
    <source>
        <dbReference type="SAM" id="Coils"/>
    </source>
</evidence>
<dbReference type="EMBL" id="BFAZ01000014">
    <property type="protein sequence ID" value="GBF44531.1"/>
    <property type="molecule type" value="Genomic_DNA"/>
</dbReference>
<organism evidence="2 3">
    <name type="scientific">Leptospira ellinghausenii</name>
    <dbReference type="NCBI Taxonomy" id="1917822"/>
    <lineage>
        <taxon>Bacteria</taxon>
        <taxon>Pseudomonadati</taxon>
        <taxon>Spirochaetota</taxon>
        <taxon>Spirochaetia</taxon>
        <taxon>Leptospirales</taxon>
        <taxon>Leptospiraceae</taxon>
        <taxon>Leptospira</taxon>
    </lineage>
</organism>
<accession>A0A2P2DIY2</accession>
<sequence length="237" mass="27739">MGQKFNRIKANSIEFRLVSIASSSDSVKIFCKIFDNRLEISENQDMSIAELKRHLKPGHSYRRGELITYSPSVDRELKKLVKIGYVKKERNGLYSRLGTSKFGEVPVATKELVKKFLNTNDFLIVEYNKFNSLGLGLTQLYKEMVVYNHKRHGRFKLGSDKLYFKRRNGYPLEVNREFLLIEYLNERKKLAEEALDLENKIKNLIDNLNIAKLKRYAKDFGKVAVRKMIDSLLENYE</sequence>